<protein>
    <submittedName>
        <fullName evidence="1">Uncharacterized protein</fullName>
    </submittedName>
</protein>
<proteinExistence type="predicted"/>
<name>A0A7W3SXV9_9BACL</name>
<reference evidence="1 2" key="1">
    <citation type="submission" date="2020-08" db="EMBL/GenBank/DDBJ databases">
        <title>Genomic Encyclopedia of Type Strains, Phase III (KMG-III): the genomes of soil and plant-associated and newly described type strains.</title>
        <authorList>
            <person name="Whitman W."/>
        </authorList>
    </citation>
    <scope>NUCLEOTIDE SEQUENCE [LARGE SCALE GENOMIC DNA]</scope>
    <source>
        <strain evidence="1 2">CECT 8693</strain>
    </source>
</reference>
<keyword evidence="2" id="KW-1185">Reference proteome</keyword>
<evidence type="ECO:0000313" key="1">
    <source>
        <dbReference type="EMBL" id="MBA9088246.1"/>
    </source>
</evidence>
<gene>
    <name evidence="1" type="ORF">FHR92_004742</name>
</gene>
<dbReference type="RefSeq" id="WP_182539707.1">
    <property type="nucleotide sequence ID" value="NZ_JACJIP010000045.1"/>
</dbReference>
<accession>A0A7W3SXV9</accession>
<organism evidence="1 2">
    <name type="scientific">Fontibacillus solani</name>
    <dbReference type="NCBI Taxonomy" id="1572857"/>
    <lineage>
        <taxon>Bacteria</taxon>
        <taxon>Bacillati</taxon>
        <taxon>Bacillota</taxon>
        <taxon>Bacilli</taxon>
        <taxon>Bacillales</taxon>
        <taxon>Paenibacillaceae</taxon>
        <taxon>Fontibacillus</taxon>
    </lineage>
</organism>
<comment type="caution">
    <text evidence="1">The sequence shown here is derived from an EMBL/GenBank/DDBJ whole genome shotgun (WGS) entry which is preliminary data.</text>
</comment>
<dbReference type="EMBL" id="JACJIP010000045">
    <property type="protein sequence ID" value="MBA9088246.1"/>
    <property type="molecule type" value="Genomic_DNA"/>
</dbReference>
<evidence type="ECO:0000313" key="2">
    <source>
        <dbReference type="Proteomes" id="UP000567067"/>
    </source>
</evidence>
<sequence length="64" mass="7302">MKQLYNPHAGAKCRWAMEREMTELAGFRYRIVNCGIVAKMQFFDGERVIVGPKPANVQQFLPAS</sequence>
<dbReference type="AlphaFoldDB" id="A0A7W3SXV9"/>
<dbReference type="Proteomes" id="UP000567067">
    <property type="component" value="Unassembled WGS sequence"/>
</dbReference>